<dbReference type="EMBL" id="KE145355">
    <property type="protein sequence ID" value="EPE34847.1"/>
    <property type="molecule type" value="Genomic_DNA"/>
</dbReference>
<dbReference type="PANTHER" id="PTHR33604:SF3">
    <property type="entry name" value="OSJNBA0004B13.7 PROTEIN"/>
    <property type="match status" value="1"/>
</dbReference>
<reference evidence="3 4" key="1">
    <citation type="journal article" date="2013" name="BMC Genomics">
        <title>Genomics-driven discovery of the pneumocandin biosynthetic gene cluster in the fungus Glarea lozoyensis.</title>
        <authorList>
            <person name="Chen L."/>
            <person name="Yue Q."/>
            <person name="Zhang X."/>
            <person name="Xiang M."/>
            <person name="Wang C."/>
            <person name="Li S."/>
            <person name="Che Y."/>
            <person name="Ortiz-Lopez F.J."/>
            <person name="Bills G.F."/>
            <person name="Liu X."/>
            <person name="An Z."/>
        </authorList>
    </citation>
    <scope>NUCLEOTIDE SEQUENCE [LARGE SCALE GENOMIC DNA]</scope>
    <source>
        <strain evidence="4">ATCC 20868 / MF5171</strain>
    </source>
</reference>
<dbReference type="OrthoDB" id="5397682at2759"/>
<evidence type="ECO:0000256" key="1">
    <source>
        <dbReference type="SAM" id="MobiDB-lite"/>
    </source>
</evidence>
<feature type="region of interest" description="Disordered" evidence="1">
    <location>
        <begin position="72"/>
        <end position="119"/>
    </location>
</feature>
<feature type="transmembrane region" description="Helical" evidence="2">
    <location>
        <begin position="50"/>
        <end position="68"/>
    </location>
</feature>
<dbReference type="AlphaFoldDB" id="S3D8R5"/>
<name>S3D8R5_GLAL2</name>
<gene>
    <name evidence="3" type="ORF">GLAREA_10542</name>
</gene>
<dbReference type="Proteomes" id="UP000016922">
    <property type="component" value="Unassembled WGS sequence"/>
</dbReference>
<protein>
    <recommendedName>
        <fullName evidence="5">Glycosyltransferase 2</fullName>
    </recommendedName>
</protein>
<dbReference type="RefSeq" id="XP_008077834.1">
    <property type="nucleotide sequence ID" value="XM_008079643.1"/>
</dbReference>
<keyword evidence="2" id="KW-1133">Transmembrane helix</keyword>
<dbReference type="eggNOG" id="ENOG502QPYF">
    <property type="taxonomic scope" value="Eukaryota"/>
</dbReference>
<dbReference type="GeneID" id="19469588"/>
<dbReference type="PANTHER" id="PTHR33604">
    <property type="entry name" value="OSJNBA0004B13.7 PROTEIN"/>
    <property type="match status" value="1"/>
</dbReference>
<dbReference type="OMA" id="FFKHMPT"/>
<accession>S3D8R5</accession>
<feature type="compositionally biased region" description="Basic and acidic residues" evidence="1">
    <location>
        <begin position="11"/>
        <end position="21"/>
    </location>
</feature>
<feature type="compositionally biased region" description="Basic and acidic residues" evidence="1">
    <location>
        <begin position="677"/>
        <end position="727"/>
    </location>
</feature>
<evidence type="ECO:0008006" key="5">
    <source>
        <dbReference type="Google" id="ProtNLM"/>
    </source>
</evidence>
<feature type="region of interest" description="Disordered" evidence="1">
    <location>
        <begin position="1"/>
        <end position="44"/>
    </location>
</feature>
<keyword evidence="4" id="KW-1185">Reference proteome</keyword>
<organism evidence="3 4">
    <name type="scientific">Glarea lozoyensis (strain ATCC 20868 / MF5171)</name>
    <dbReference type="NCBI Taxonomy" id="1116229"/>
    <lineage>
        <taxon>Eukaryota</taxon>
        <taxon>Fungi</taxon>
        <taxon>Dikarya</taxon>
        <taxon>Ascomycota</taxon>
        <taxon>Pezizomycotina</taxon>
        <taxon>Leotiomycetes</taxon>
        <taxon>Helotiales</taxon>
        <taxon>Helotiaceae</taxon>
        <taxon>Glarea</taxon>
    </lineage>
</organism>
<feature type="region of interest" description="Disordered" evidence="1">
    <location>
        <begin position="677"/>
        <end position="742"/>
    </location>
</feature>
<dbReference type="KEGG" id="glz:GLAREA_10542"/>
<keyword evidence="2" id="KW-0472">Membrane</keyword>
<keyword evidence="2" id="KW-0812">Transmembrane</keyword>
<evidence type="ECO:0000313" key="3">
    <source>
        <dbReference type="EMBL" id="EPE34847.1"/>
    </source>
</evidence>
<proteinExistence type="predicted"/>
<evidence type="ECO:0000313" key="4">
    <source>
        <dbReference type="Proteomes" id="UP000016922"/>
    </source>
</evidence>
<dbReference type="HOGENOM" id="CLU_018583_0_0_1"/>
<sequence>MAPRLFVGDEELGKRDDEYKPGKKTSIGLGGLWQQKRVQHGPPRRSIKRLGMLLLGIFAIYLFIHNIPTDLKPPRSRPSYTQNDPKKKGPSPPSAKSDAHKKPSVAGYSGTSKPTKQQEEVAHDFNGPIKFYDLAVSLHAVAGTRGGDLINRNVLFAAASLKSAATLLPIACEMAMQDRNYVHFALIGRDIIDMEVLKSVNSIGKECKIMYHDARADFSQQSSDYRMEVVTSAGYNHINNFVHPQATIIDGSGDEEPFMFKGLKLRALALGKTLIELPKDSEQNLMWLTRLDSTSLSAWNKASMDIVIHAQPAASGSLMRLLESLTKADYFSSPHPRLTIELPHNIDLPTKRYLESFRWPPGVKDGSPSLLTLHHRIPQYGLTAEENSIRFLESFWPAESAWNHVVVLAPHVELSPLFFHYLKYAMLEYKYSSTKSGLILSDNLLGISLDLPSTYLNDSTSFSPPTSNTSDPTPFLWQAPNSNAALYFGDKWAELHAFVAQSIAASHKSPIPPTLNEKLISKTYPSWLEHVLRLSRARGYLTLYPGVGSTDSLATLHNELYHAPEEYATDILTDEHSPNGELTADPEQHKSLFHKEAPLITKPLWTILPFRGDLPAFSSMPLIAWDGNVVDMAGMDESAGRYRREFRREVGGCDGNAEEPLKDGEGVRDLFCVGGEEKKGKVKEEGSKADDTKVGASKAVKESKESKESKDTKTTEDTTNTKEKKDTTNAPTSEKKKPGKGI</sequence>
<evidence type="ECO:0000256" key="2">
    <source>
        <dbReference type="SAM" id="Phobius"/>
    </source>
</evidence>